<dbReference type="InterPro" id="IPR047194">
    <property type="entry name" value="CwlT-like_lysozyme"/>
</dbReference>
<evidence type="ECO:0000313" key="6">
    <source>
        <dbReference type="Proteomes" id="UP001614216"/>
    </source>
</evidence>
<feature type="region of interest" description="Disordered" evidence="1">
    <location>
        <begin position="1"/>
        <end position="53"/>
    </location>
</feature>
<gene>
    <name evidence="5" type="ORF">ACIF0M_00225</name>
</gene>
<accession>A0ABW8AUC7</accession>
<dbReference type="EMBL" id="JBITRD010000001">
    <property type="protein sequence ID" value="MFI7843979.1"/>
    <property type="molecule type" value="Genomic_DNA"/>
</dbReference>
<feature type="compositionally biased region" description="Basic and acidic residues" evidence="1">
    <location>
        <begin position="22"/>
        <end position="42"/>
    </location>
</feature>
<feature type="compositionally biased region" description="Basic and acidic residues" evidence="1">
    <location>
        <begin position="1"/>
        <end position="13"/>
    </location>
</feature>
<keyword evidence="2" id="KW-0472">Membrane</keyword>
<dbReference type="InterPro" id="IPR007921">
    <property type="entry name" value="CHAP_dom"/>
</dbReference>
<evidence type="ECO:0000259" key="4">
    <source>
        <dbReference type="Pfam" id="PF13702"/>
    </source>
</evidence>
<keyword evidence="2" id="KW-0812">Transmembrane</keyword>
<dbReference type="Gene3D" id="3.90.1720.10">
    <property type="entry name" value="endopeptidase domain like (from Nostoc punctiforme)"/>
    <property type="match status" value="1"/>
</dbReference>
<dbReference type="Pfam" id="PF13702">
    <property type="entry name" value="Lysozyme_like"/>
    <property type="match status" value="1"/>
</dbReference>
<dbReference type="CDD" id="cd16891">
    <property type="entry name" value="CwlT-like"/>
    <property type="match status" value="1"/>
</dbReference>
<dbReference type="Proteomes" id="UP001614216">
    <property type="component" value="Unassembled WGS sequence"/>
</dbReference>
<dbReference type="Pfam" id="PF05257">
    <property type="entry name" value="CHAP"/>
    <property type="match status" value="1"/>
</dbReference>
<proteinExistence type="predicted"/>
<dbReference type="SUPFAM" id="SSF53955">
    <property type="entry name" value="Lysozyme-like"/>
    <property type="match status" value="1"/>
</dbReference>
<feature type="domain" description="CwlT-like lysozyme" evidence="4">
    <location>
        <begin position="265"/>
        <end position="417"/>
    </location>
</feature>
<keyword evidence="6" id="KW-1185">Reference proteome</keyword>
<feature type="domain" description="Peptidase C51" evidence="3">
    <location>
        <begin position="453"/>
        <end position="539"/>
    </location>
</feature>
<evidence type="ECO:0000259" key="3">
    <source>
        <dbReference type="Pfam" id="PF05257"/>
    </source>
</evidence>
<comment type="caution">
    <text evidence="5">The sequence shown here is derived from an EMBL/GenBank/DDBJ whole genome shotgun (WGS) entry which is preliminary data.</text>
</comment>
<sequence>MRDIKERVRDKNPKIRNPAARLPKELVRQTVLEAKEKPRELPGKTGSQSESLTQYGVEKIESVQYRAASATGKTIGKTTYQGGKKLAGVTYRKIKERKSRQEEVKAAEEAMEQGAESGKKLIKLKPEQAALAKENGKRQVKAAPRVVKVSGLSQEKIKTQASMQKWQVEKGAQAMQKARAVQMARKSAVASAERGEAVLQTTGKGAKLSMQGITAAIQKATAALGEMGKWFAAGGMAFLVVFILIAGIIAGAAFSSGSESSEALSEEVLAYTSVIQRYASQYGIPEYVSAIQAIMMQESGGRGTDPMQCSESPYNTRFPHSPGSITEPEYSIEVGVRTFADCISQAGCSNPQDLDKLKLAWQGYNYGNGYIGWALQRGGYTEANAMQFSQQQAASHGWSSYGDPQYVPHVMRYYSGGSLFSGLFGNQQIVSVAMGQLGNSGGQKFWSWYGFDSRVEWCACFVSWCADQSGLIASGNVPKFSLCSDGVSWFQGKNKWQSGGTTPTAGMIIFFDWDHDGNSDHVGIVESVSGGTVNTIEGNSGDKVARRSYSIGSSNIYGYGVPAY</sequence>
<evidence type="ECO:0000256" key="2">
    <source>
        <dbReference type="SAM" id="Phobius"/>
    </source>
</evidence>
<dbReference type="SUPFAM" id="SSF54001">
    <property type="entry name" value="Cysteine proteinases"/>
    <property type="match status" value="1"/>
</dbReference>
<protein>
    <submittedName>
        <fullName evidence="5">Lysozyme family protein</fullName>
    </submittedName>
</protein>
<organism evidence="5 6">
    <name type="scientific">Dorea amylophila</name>
    <dbReference type="NCBI Taxonomy" id="2981789"/>
    <lineage>
        <taxon>Bacteria</taxon>
        <taxon>Bacillati</taxon>
        <taxon>Bacillota</taxon>
        <taxon>Clostridia</taxon>
        <taxon>Lachnospirales</taxon>
        <taxon>Lachnospiraceae</taxon>
        <taxon>Dorea</taxon>
    </lineage>
</organism>
<dbReference type="Gene3D" id="1.10.530.10">
    <property type="match status" value="1"/>
</dbReference>
<dbReference type="InterPro" id="IPR023346">
    <property type="entry name" value="Lysozyme-like_dom_sf"/>
</dbReference>
<feature type="transmembrane region" description="Helical" evidence="2">
    <location>
        <begin position="230"/>
        <end position="254"/>
    </location>
</feature>
<keyword evidence="2" id="KW-1133">Transmembrane helix</keyword>
<dbReference type="RefSeq" id="WP_396568744.1">
    <property type="nucleotide sequence ID" value="NZ_JBITRD010000001.1"/>
</dbReference>
<evidence type="ECO:0000256" key="1">
    <source>
        <dbReference type="SAM" id="MobiDB-lite"/>
    </source>
</evidence>
<name>A0ABW8AUC7_9FIRM</name>
<evidence type="ECO:0000313" key="5">
    <source>
        <dbReference type="EMBL" id="MFI7843979.1"/>
    </source>
</evidence>
<dbReference type="InterPro" id="IPR038765">
    <property type="entry name" value="Papain-like_cys_pep_sf"/>
</dbReference>
<reference evidence="5 6" key="1">
    <citation type="submission" date="2024-08" db="EMBL/GenBank/DDBJ databases">
        <authorList>
            <person name="Vancuren S.J."/>
            <person name="Allen-Vercoe E."/>
        </authorList>
    </citation>
    <scope>NUCLEOTIDE SEQUENCE [LARGE SCALE GENOMIC DNA]</scope>
    <source>
        <strain evidence="5 6">16-6-I_42_FAA</strain>
    </source>
</reference>